<evidence type="ECO:0000313" key="2">
    <source>
        <dbReference type="Proteomes" id="UP001605036"/>
    </source>
</evidence>
<protein>
    <submittedName>
        <fullName evidence="1">Uncharacterized protein</fullName>
    </submittedName>
</protein>
<sequence length="70" mass="8255">MFSSISHRPHLSFYLECSLHCNSSVGKFDYLTVFKVLHRRHRNFQPKIKNRRHRSKAHVDAGTVSKVFTI</sequence>
<dbReference type="EMBL" id="JBHFFA010000006">
    <property type="protein sequence ID" value="KAL2620019.1"/>
    <property type="molecule type" value="Genomic_DNA"/>
</dbReference>
<organism evidence="1 2">
    <name type="scientific">Riccia fluitans</name>
    <dbReference type="NCBI Taxonomy" id="41844"/>
    <lineage>
        <taxon>Eukaryota</taxon>
        <taxon>Viridiplantae</taxon>
        <taxon>Streptophyta</taxon>
        <taxon>Embryophyta</taxon>
        <taxon>Marchantiophyta</taxon>
        <taxon>Marchantiopsida</taxon>
        <taxon>Marchantiidae</taxon>
        <taxon>Marchantiales</taxon>
        <taxon>Ricciaceae</taxon>
        <taxon>Riccia</taxon>
    </lineage>
</organism>
<proteinExistence type="predicted"/>
<accession>A0ABD1Y0R3</accession>
<keyword evidence="2" id="KW-1185">Reference proteome</keyword>
<evidence type="ECO:0000313" key="1">
    <source>
        <dbReference type="EMBL" id="KAL2620019.1"/>
    </source>
</evidence>
<comment type="caution">
    <text evidence="1">The sequence shown here is derived from an EMBL/GenBank/DDBJ whole genome shotgun (WGS) entry which is preliminary data.</text>
</comment>
<dbReference type="AlphaFoldDB" id="A0ABD1Y0R3"/>
<name>A0ABD1Y0R3_9MARC</name>
<dbReference type="Proteomes" id="UP001605036">
    <property type="component" value="Unassembled WGS sequence"/>
</dbReference>
<gene>
    <name evidence="1" type="ORF">R1flu_000224</name>
</gene>
<reference evidence="1 2" key="1">
    <citation type="submission" date="2024-09" db="EMBL/GenBank/DDBJ databases">
        <title>Chromosome-scale assembly of Riccia fluitans.</title>
        <authorList>
            <person name="Paukszto L."/>
            <person name="Sawicki J."/>
            <person name="Karawczyk K."/>
            <person name="Piernik-Szablinska J."/>
            <person name="Szczecinska M."/>
            <person name="Mazdziarz M."/>
        </authorList>
    </citation>
    <scope>NUCLEOTIDE SEQUENCE [LARGE SCALE GENOMIC DNA]</scope>
    <source>
        <strain evidence="1">Rf_01</strain>
        <tissue evidence="1">Aerial parts of the thallus</tissue>
    </source>
</reference>